<reference evidence="10" key="1">
    <citation type="submission" date="2019-03" db="EMBL/GenBank/DDBJ databases">
        <title>Aquabacterium pictum sp.nov., the first bacteriochlorophyll a-containing freshwater bacterium in the genus Aquabacterium of the class Betaproteobacteria.</title>
        <authorList>
            <person name="Hirose S."/>
            <person name="Tank M."/>
            <person name="Hara E."/>
            <person name="Tamaki H."/>
            <person name="Takaichi S."/>
            <person name="Haruta S."/>
            <person name="Hanada S."/>
        </authorList>
    </citation>
    <scope>NUCLEOTIDE SEQUENCE [LARGE SCALE GENOMIC DNA]</scope>
    <source>
        <strain evidence="10">W35</strain>
    </source>
</reference>
<dbReference type="InterPro" id="IPR049734">
    <property type="entry name" value="NudC-like_C"/>
</dbReference>
<evidence type="ECO:0000313" key="10">
    <source>
        <dbReference type="Proteomes" id="UP000301751"/>
    </source>
</evidence>
<keyword evidence="3" id="KW-0479">Metal-binding</keyword>
<proteinExistence type="predicted"/>
<sequence length="284" mass="30317">MIGGPPDLPPAMPFVPASQPPAQPSPEAWCFAFVQRDLLLPAGEPLAGPVGGLALAALLGGASGRHYLGTLAGADCWAVALPEPPPGWEPRPLRAAMMALEPRLSALAGRAAQVLEWDRAHRFCGVCGTPTELQPGERARICPACRHASYPRLSPSMMALVWRPGELLLARSPHFARGMYSALAGFVEAGESLEECVHREVAEEVSVTVDNLRYHGSQSWPFPHSLMVAFTARWTGGTIVPQAGEIEDAQWFPLDALPGIPPRFSIAGHLIRDTLAAMQAGGFD</sequence>
<name>A0A480AST6_9BURK</name>
<protein>
    <recommendedName>
        <fullName evidence="2">NAD(+) diphosphatase</fullName>
        <ecNumber evidence="2">3.6.1.22</ecNumber>
    </recommendedName>
</protein>
<dbReference type="Pfam" id="PF09296">
    <property type="entry name" value="NUDIX-like"/>
    <property type="match status" value="1"/>
</dbReference>
<evidence type="ECO:0000313" key="9">
    <source>
        <dbReference type="EMBL" id="GCL63297.1"/>
    </source>
</evidence>
<comment type="caution">
    <text evidence="9">The sequence shown here is derived from an EMBL/GenBank/DDBJ whole genome shotgun (WGS) entry which is preliminary data.</text>
</comment>
<dbReference type="PROSITE" id="PS51462">
    <property type="entry name" value="NUDIX"/>
    <property type="match status" value="1"/>
</dbReference>
<evidence type="ECO:0000256" key="6">
    <source>
        <dbReference type="ARBA" id="ARBA00023027"/>
    </source>
</evidence>
<keyword evidence="5" id="KW-0460">Magnesium</keyword>
<keyword evidence="4" id="KW-0378">Hydrolase</keyword>
<dbReference type="InterPro" id="IPR015375">
    <property type="entry name" value="NADH_PPase-like_N"/>
</dbReference>
<dbReference type="Pfam" id="PF09297">
    <property type="entry name" value="Zn_ribbon_NUD"/>
    <property type="match status" value="1"/>
</dbReference>
<evidence type="ECO:0000256" key="5">
    <source>
        <dbReference type="ARBA" id="ARBA00022842"/>
    </source>
</evidence>
<dbReference type="InterPro" id="IPR000086">
    <property type="entry name" value="NUDIX_hydrolase_dom"/>
</dbReference>
<dbReference type="AlphaFoldDB" id="A0A480AST6"/>
<dbReference type="EMBL" id="BJCL01000005">
    <property type="protein sequence ID" value="GCL63297.1"/>
    <property type="molecule type" value="Genomic_DNA"/>
</dbReference>
<evidence type="ECO:0000256" key="7">
    <source>
        <dbReference type="SAM" id="MobiDB-lite"/>
    </source>
</evidence>
<dbReference type="InterPro" id="IPR015797">
    <property type="entry name" value="NUDIX_hydrolase-like_dom_sf"/>
</dbReference>
<dbReference type="Proteomes" id="UP000301751">
    <property type="component" value="Unassembled WGS sequence"/>
</dbReference>
<evidence type="ECO:0000259" key="8">
    <source>
        <dbReference type="PROSITE" id="PS51462"/>
    </source>
</evidence>
<dbReference type="Pfam" id="PF00293">
    <property type="entry name" value="NUDIX"/>
    <property type="match status" value="1"/>
</dbReference>
<dbReference type="CDD" id="cd03429">
    <property type="entry name" value="NUDIX_NADH_pyrophosphatase_Nudt13"/>
    <property type="match status" value="1"/>
</dbReference>
<keyword evidence="10" id="KW-1185">Reference proteome</keyword>
<keyword evidence="6" id="KW-0520">NAD</keyword>
<dbReference type="InterPro" id="IPR015376">
    <property type="entry name" value="Znr_NADH_PPase"/>
</dbReference>
<dbReference type="GO" id="GO:0046872">
    <property type="term" value="F:metal ion binding"/>
    <property type="evidence" value="ECO:0007669"/>
    <property type="project" value="UniProtKB-KW"/>
</dbReference>
<accession>A0A480AST6</accession>
<evidence type="ECO:0000256" key="1">
    <source>
        <dbReference type="ARBA" id="ARBA00001946"/>
    </source>
</evidence>
<dbReference type="SUPFAM" id="SSF55811">
    <property type="entry name" value="Nudix"/>
    <property type="match status" value="2"/>
</dbReference>
<dbReference type="PANTHER" id="PTHR11383">
    <property type="entry name" value="NUCLEOSIDE DIPHOSPHATE-LINKED MOIETY X MOTIF 13"/>
    <property type="match status" value="1"/>
</dbReference>
<feature type="domain" description="Nudix hydrolase" evidence="8">
    <location>
        <begin position="152"/>
        <end position="279"/>
    </location>
</feature>
<evidence type="ECO:0000256" key="2">
    <source>
        <dbReference type="ARBA" id="ARBA00012381"/>
    </source>
</evidence>
<dbReference type="PANTHER" id="PTHR11383:SF3">
    <property type="entry name" value="NAD(P)H PYROPHOSPHATASE NUDT13, MITOCHONDRIAL"/>
    <property type="match status" value="1"/>
</dbReference>
<dbReference type="Gene3D" id="3.90.79.10">
    <property type="entry name" value="Nucleoside Triphosphate Pyrophosphohydrolase"/>
    <property type="match status" value="1"/>
</dbReference>
<evidence type="ECO:0000256" key="4">
    <source>
        <dbReference type="ARBA" id="ARBA00022801"/>
    </source>
</evidence>
<dbReference type="Gene3D" id="3.90.79.20">
    <property type="match status" value="1"/>
</dbReference>
<dbReference type="NCBIfam" id="NF001299">
    <property type="entry name" value="PRK00241.1"/>
    <property type="match status" value="1"/>
</dbReference>
<dbReference type="GO" id="GO:0016787">
    <property type="term" value="F:hydrolase activity"/>
    <property type="evidence" value="ECO:0007669"/>
    <property type="project" value="UniProtKB-KW"/>
</dbReference>
<organism evidence="9 10">
    <name type="scientific">Pseudaquabacterium pictum</name>
    <dbReference type="NCBI Taxonomy" id="2315236"/>
    <lineage>
        <taxon>Bacteria</taxon>
        <taxon>Pseudomonadati</taxon>
        <taxon>Pseudomonadota</taxon>
        <taxon>Betaproteobacteria</taxon>
        <taxon>Burkholderiales</taxon>
        <taxon>Sphaerotilaceae</taxon>
        <taxon>Pseudaquabacterium</taxon>
    </lineage>
</organism>
<dbReference type="EC" id="3.6.1.22" evidence="2"/>
<comment type="cofactor">
    <cofactor evidence="1">
        <name>Mg(2+)</name>
        <dbReference type="ChEBI" id="CHEBI:18420"/>
    </cofactor>
</comment>
<gene>
    <name evidence="9" type="ORF">AQPW35_23780</name>
</gene>
<evidence type="ECO:0000256" key="3">
    <source>
        <dbReference type="ARBA" id="ARBA00022723"/>
    </source>
</evidence>
<feature type="region of interest" description="Disordered" evidence="7">
    <location>
        <begin position="1"/>
        <end position="20"/>
    </location>
</feature>